<keyword evidence="4" id="KW-1185">Reference proteome</keyword>
<dbReference type="PANTHER" id="PTHR30486:SF6">
    <property type="entry name" value="TYPE IV PILUS RETRACTATION ATPASE PILT"/>
    <property type="match status" value="1"/>
</dbReference>
<dbReference type="Gene3D" id="3.40.50.300">
    <property type="entry name" value="P-loop containing nucleotide triphosphate hydrolases"/>
    <property type="match status" value="1"/>
</dbReference>
<dbReference type="InterPro" id="IPR027417">
    <property type="entry name" value="P-loop_NTPase"/>
</dbReference>
<dbReference type="SUPFAM" id="SSF52540">
    <property type="entry name" value="P-loop containing nucleoside triphosphate hydrolases"/>
    <property type="match status" value="1"/>
</dbReference>
<evidence type="ECO:0000313" key="3">
    <source>
        <dbReference type="EMBL" id="MBB6334219.1"/>
    </source>
</evidence>
<evidence type="ECO:0000256" key="1">
    <source>
        <dbReference type="ARBA" id="ARBA00006611"/>
    </source>
</evidence>
<feature type="domain" description="Bacterial type II secretion system protein E" evidence="2">
    <location>
        <begin position="75"/>
        <end position="346"/>
    </location>
</feature>
<gene>
    <name evidence="3" type="ORF">HD592_000784</name>
</gene>
<dbReference type="Proteomes" id="UP000617426">
    <property type="component" value="Unassembled WGS sequence"/>
</dbReference>
<comment type="caution">
    <text evidence="3">The sequence shown here is derived from an EMBL/GenBank/DDBJ whole genome shotgun (WGS) entry which is preliminary data.</text>
</comment>
<proteinExistence type="inferred from homology"/>
<dbReference type="GO" id="GO:0016887">
    <property type="term" value="F:ATP hydrolysis activity"/>
    <property type="evidence" value="ECO:0007669"/>
    <property type="project" value="InterPro"/>
</dbReference>
<name>A0A923IZ12_9ACTO</name>
<sequence>MSGTSHSGVLMADEAIDDHLDWIRERLAAGGVDPATSPETIDRIIDDAIDMLSGPMSVPEREDLARSLQAAIVGLGPLQPLLDDPSVEEIWLNSPSRVFVARNGVPELTTVILSDQEVRDLVERMLHHSGRRLDLSSPFVDAMLSGGERLHAVIPPVTAGHWSVNIRKHVQRARSLADLVEAGMASSAMAAFLRASVVAGLSIVVSGATQAGKTTLVRALLGEVPRTRRVISCEEVFELGLSNRDCVSLQTRPGNLEGRGEVTLRDLVRETLRMRPECLVVGEVRGAEALDLLLALNAGVPGMATVHANSAKEALSKLTMLPLLAGENVRSDFVVPTLAASVDLVCHVDRDSSGRRRVTEILHLPGRVEADRIETSLLWSFDGVRAKRGSGTAELHERFAAAGADLSSLLGAEA</sequence>
<dbReference type="Pfam" id="PF00437">
    <property type="entry name" value="T2SSE"/>
    <property type="match status" value="1"/>
</dbReference>
<dbReference type="CDD" id="cd01130">
    <property type="entry name" value="VirB11-like_ATPase"/>
    <property type="match status" value="1"/>
</dbReference>
<evidence type="ECO:0000313" key="4">
    <source>
        <dbReference type="Proteomes" id="UP000617426"/>
    </source>
</evidence>
<dbReference type="InterPro" id="IPR001482">
    <property type="entry name" value="T2SS/T4SS_dom"/>
</dbReference>
<accession>A0A923IZ12</accession>
<reference evidence="3" key="1">
    <citation type="submission" date="2020-08" db="EMBL/GenBank/DDBJ databases">
        <title>Sequencing the genomes of 1000 actinobacteria strains.</title>
        <authorList>
            <person name="Klenk H.-P."/>
        </authorList>
    </citation>
    <scope>NUCLEOTIDE SEQUENCE</scope>
    <source>
        <strain evidence="3">DSM 10695</strain>
    </source>
</reference>
<comment type="similarity">
    <text evidence="1">Belongs to the GSP E family.</text>
</comment>
<dbReference type="InterPro" id="IPR050921">
    <property type="entry name" value="T4SS_GSP_E_ATPase"/>
</dbReference>
<protein>
    <submittedName>
        <fullName evidence="3">Pilus assembly protein CpaF</fullName>
    </submittedName>
</protein>
<dbReference type="AlphaFoldDB" id="A0A923IZ12"/>
<dbReference type="PANTHER" id="PTHR30486">
    <property type="entry name" value="TWITCHING MOTILITY PROTEIN PILT"/>
    <property type="match status" value="1"/>
</dbReference>
<organism evidence="3 4">
    <name type="scientific">Schaalia hyovaginalis</name>
    <dbReference type="NCBI Taxonomy" id="29316"/>
    <lineage>
        <taxon>Bacteria</taxon>
        <taxon>Bacillati</taxon>
        <taxon>Actinomycetota</taxon>
        <taxon>Actinomycetes</taxon>
        <taxon>Actinomycetales</taxon>
        <taxon>Actinomycetaceae</taxon>
        <taxon>Schaalia</taxon>
    </lineage>
</organism>
<dbReference type="Gene3D" id="3.30.450.380">
    <property type="match status" value="1"/>
</dbReference>
<evidence type="ECO:0000259" key="2">
    <source>
        <dbReference type="Pfam" id="PF00437"/>
    </source>
</evidence>
<dbReference type="EMBL" id="JACHMK010000001">
    <property type="protein sequence ID" value="MBB6334219.1"/>
    <property type="molecule type" value="Genomic_DNA"/>
</dbReference>